<evidence type="ECO:0000313" key="3">
    <source>
        <dbReference type="Proteomes" id="UP000037460"/>
    </source>
</evidence>
<protein>
    <submittedName>
        <fullName evidence="2">Uncharacterized protein</fullName>
    </submittedName>
</protein>
<feature type="compositionally biased region" description="Gly residues" evidence="1">
    <location>
        <begin position="119"/>
        <end position="131"/>
    </location>
</feature>
<name>A0A0M0JRW1_9EUKA</name>
<keyword evidence="3" id="KW-1185">Reference proteome</keyword>
<evidence type="ECO:0000256" key="1">
    <source>
        <dbReference type="SAM" id="MobiDB-lite"/>
    </source>
</evidence>
<feature type="compositionally biased region" description="Basic and acidic residues" evidence="1">
    <location>
        <begin position="62"/>
        <end position="99"/>
    </location>
</feature>
<proteinExistence type="predicted"/>
<gene>
    <name evidence="2" type="ORF">Ctob_013789</name>
</gene>
<accession>A0A0M0JRW1</accession>
<sequence>MADASESQADVLLRIREQGGAFEAAGSASRADDKLNDGNNYKGMMALAEYKRRRTEVLEDPEEKKREAVASAKAADRQARDEEARQREEREAQRRERLKAQLSQATLRADEEAAAVAADGGGVQGDEGVGGEAESLGAQPKKKKKKKAAAGEVGALSFDADEG</sequence>
<organism evidence="2 3">
    <name type="scientific">Chrysochromulina tobinii</name>
    <dbReference type="NCBI Taxonomy" id="1460289"/>
    <lineage>
        <taxon>Eukaryota</taxon>
        <taxon>Haptista</taxon>
        <taxon>Haptophyta</taxon>
        <taxon>Prymnesiophyceae</taxon>
        <taxon>Prymnesiales</taxon>
        <taxon>Chrysochromulinaceae</taxon>
        <taxon>Chrysochromulina</taxon>
    </lineage>
</organism>
<reference evidence="3" key="1">
    <citation type="journal article" date="2015" name="PLoS Genet.">
        <title>Genome Sequence and Transcriptome Analyses of Chrysochromulina tobin: Metabolic Tools for Enhanced Algal Fitness in the Prominent Order Prymnesiales (Haptophyceae).</title>
        <authorList>
            <person name="Hovde B.T."/>
            <person name="Deodato C.R."/>
            <person name="Hunsperger H.M."/>
            <person name="Ryken S.A."/>
            <person name="Yost W."/>
            <person name="Jha R.K."/>
            <person name="Patterson J."/>
            <person name="Monnat R.J. Jr."/>
            <person name="Barlow S.B."/>
            <person name="Starkenburg S.R."/>
            <person name="Cattolico R.A."/>
        </authorList>
    </citation>
    <scope>NUCLEOTIDE SEQUENCE</scope>
    <source>
        <strain evidence="3">CCMP291</strain>
    </source>
</reference>
<dbReference type="EMBL" id="JWZX01002475">
    <property type="protein sequence ID" value="KOO29022.1"/>
    <property type="molecule type" value="Genomic_DNA"/>
</dbReference>
<feature type="region of interest" description="Disordered" evidence="1">
    <location>
        <begin position="53"/>
        <end position="163"/>
    </location>
</feature>
<comment type="caution">
    <text evidence="2">The sequence shown here is derived from an EMBL/GenBank/DDBJ whole genome shotgun (WGS) entry which is preliminary data.</text>
</comment>
<evidence type="ECO:0000313" key="2">
    <source>
        <dbReference type="EMBL" id="KOO29022.1"/>
    </source>
</evidence>
<dbReference type="Proteomes" id="UP000037460">
    <property type="component" value="Unassembled WGS sequence"/>
</dbReference>
<dbReference type="AlphaFoldDB" id="A0A0M0JRW1"/>